<comment type="caution">
    <text evidence="1">The sequence shown here is derived from an EMBL/GenBank/DDBJ whole genome shotgun (WGS) entry which is preliminary data.</text>
</comment>
<organism evidence="1 2">
    <name type="scientific">Araneus ventricosus</name>
    <name type="common">Orbweaver spider</name>
    <name type="synonym">Epeira ventricosa</name>
    <dbReference type="NCBI Taxonomy" id="182803"/>
    <lineage>
        <taxon>Eukaryota</taxon>
        <taxon>Metazoa</taxon>
        <taxon>Ecdysozoa</taxon>
        <taxon>Arthropoda</taxon>
        <taxon>Chelicerata</taxon>
        <taxon>Arachnida</taxon>
        <taxon>Araneae</taxon>
        <taxon>Araneomorphae</taxon>
        <taxon>Entelegynae</taxon>
        <taxon>Araneoidea</taxon>
        <taxon>Araneidae</taxon>
        <taxon>Araneus</taxon>
    </lineage>
</organism>
<keyword evidence="2" id="KW-1185">Reference proteome</keyword>
<dbReference type="EMBL" id="BGPR01000031">
    <property type="protein sequence ID" value="GBL83092.1"/>
    <property type="molecule type" value="Genomic_DNA"/>
</dbReference>
<evidence type="ECO:0000313" key="1">
    <source>
        <dbReference type="EMBL" id="GBL83092.1"/>
    </source>
</evidence>
<protein>
    <submittedName>
        <fullName evidence="1">Uncharacterized protein</fullName>
    </submittedName>
</protein>
<name>A0A4Y2ASW9_ARAVE</name>
<accession>A0A4Y2ASW9</accession>
<evidence type="ECO:0000313" key="2">
    <source>
        <dbReference type="Proteomes" id="UP000499080"/>
    </source>
</evidence>
<dbReference type="Proteomes" id="UP000499080">
    <property type="component" value="Unassembled WGS sequence"/>
</dbReference>
<dbReference type="AlphaFoldDB" id="A0A4Y2ASW9"/>
<reference evidence="1 2" key="1">
    <citation type="journal article" date="2019" name="Sci. Rep.">
        <title>Orb-weaving spider Araneus ventricosus genome elucidates the spidroin gene catalogue.</title>
        <authorList>
            <person name="Kono N."/>
            <person name="Nakamura H."/>
            <person name="Ohtoshi R."/>
            <person name="Moran D.A.P."/>
            <person name="Shinohara A."/>
            <person name="Yoshida Y."/>
            <person name="Fujiwara M."/>
            <person name="Mori M."/>
            <person name="Tomita M."/>
            <person name="Arakawa K."/>
        </authorList>
    </citation>
    <scope>NUCLEOTIDE SEQUENCE [LARGE SCALE GENOMIC DNA]</scope>
</reference>
<proteinExistence type="predicted"/>
<sequence length="91" mass="9802">MAAGSGIYGGNVSVSGSESSRFEIGFQQGSAIHLDLVCFKSDNEGQTSSRWCAVKFSERVPDQVSSSSSKFQNYKVRPKLAHTLLQNGSLI</sequence>
<gene>
    <name evidence="1" type="ORF">AVEN_165316_1</name>
</gene>